<protein>
    <submittedName>
        <fullName evidence="1">Uncharacterized protein</fullName>
    </submittedName>
</protein>
<name>A0A1I2TM12_9SPHI</name>
<organism evidence="1 2">
    <name type="scientific">Pedobacter insulae</name>
    <dbReference type="NCBI Taxonomy" id="414048"/>
    <lineage>
        <taxon>Bacteria</taxon>
        <taxon>Pseudomonadati</taxon>
        <taxon>Bacteroidota</taxon>
        <taxon>Sphingobacteriia</taxon>
        <taxon>Sphingobacteriales</taxon>
        <taxon>Sphingobacteriaceae</taxon>
        <taxon>Pedobacter</taxon>
    </lineage>
</organism>
<accession>A0A1I2TM12</accession>
<dbReference type="RefSeq" id="WP_090991950.1">
    <property type="nucleotide sequence ID" value="NZ_FOPP01000001.1"/>
</dbReference>
<gene>
    <name evidence="1" type="ORF">SAMN04489864_101485</name>
</gene>
<dbReference type="EMBL" id="FOPP01000001">
    <property type="protein sequence ID" value="SFG65940.1"/>
    <property type="molecule type" value="Genomic_DNA"/>
</dbReference>
<dbReference type="Proteomes" id="UP000199666">
    <property type="component" value="Unassembled WGS sequence"/>
</dbReference>
<dbReference type="OrthoDB" id="711499at2"/>
<dbReference type="AlphaFoldDB" id="A0A1I2TM12"/>
<sequence length="68" mass="7993">MKVPLHRIVFYTADLKQITGKSDRTCQRTMTLMRDFFALSKFQQVTVHHACEFLGLTLDEIMPFIKML</sequence>
<proteinExistence type="predicted"/>
<evidence type="ECO:0000313" key="1">
    <source>
        <dbReference type="EMBL" id="SFG65940.1"/>
    </source>
</evidence>
<keyword evidence="2" id="KW-1185">Reference proteome</keyword>
<evidence type="ECO:0000313" key="2">
    <source>
        <dbReference type="Proteomes" id="UP000199666"/>
    </source>
</evidence>
<reference evidence="1 2" key="1">
    <citation type="submission" date="2016-10" db="EMBL/GenBank/DDBJ databases">
        <authorList>
            <person name="de Groot N.N."/>
        </authorList>
    </citation>
    <scope>NUCLEOTIDE SEQUENCE [LARGE SCALE GENOMIC DNA]</scope>
    <source>
        <strain evidence="1 2">DSM 18684</strain>
    </source>
</reference>